<dbReference type="InterPro" id="IPR036291">
    <property type="entry name" value="NAD(P)-bd_dom_sf"/>
</dbReference>
<dbReference type="AlphaFoldDB" id="K5WH19"/>
<dbReference type="Gene3D" id="3.40.50.720">
    <property type="entry name" value="NAD(P)-binding Rossmann-like Domain"/>
    <property type="match status" value="1"/>
</dbReference>
<dbReference type="EMBL" id="JH930470">
    <property type="protein sequence ID" value="EKM58625.1"/>
    <property type="molecule type" value="Genomic_DNA"/>
</dbReference>
<name>K5WH19_PHACS</name>
<dbReference type="GO" id="GO:0016651">
    <property type="term" value="F:oxidoreductase activity, acting on NAD(P)H"/>
    <property type="evidence" value="ECO:0007669"/>
    <property type="project" value="InterPro"/>
</dbReference>
<gene>
    <name evidence="2" type="ORF">PHACADRAFT_193755</name>
</gene>
<dbReference type="PANTHER" id="PTHR45348:SF2">
    <property type="entry name" value="ZINC-TYPE ALCOHOL DEHYDROGENASE-LIKE PROTEIN C2E1P3.01"/>
    <property type="match status" value="1"/>
</dbReference>
<dbReference type="InParanoid" id="K5WH19"/>
<dbReference type="OrthoDB" id="3233595at2759"/>
<dbReference type="GeneID" id="18910931"/>
<proteinExistence type="predicted"/>
<feature type="non-terminal residue" evidence="2">
    <location>
        <position position="1"/>
    </location>
</feature>
<keyword evidence="3" id="KW-1185">Reference proteome</keyword>
<reference evidence="2 3" key="1">
    <citation type="journal article" date="2012" name="BMC Genomics">
        <title>Comparative genomics of the white-rot fungi, Phanerochaete carnosa and P. chrysosporium, to elucidate the genetic basis of the distinct wood types they colonize.</title>
        <authorList>
            <person name="Suzuki H."/>
            <person name="MacDonald J."/>
            <person name="Syed K."/>
            <person name="Salamov A."/>
            <person name="Hori C."/>
            <person name="Aerts A."/>
            <person name="Henrissat B."/>
            <person name="Wiebenga A."/>
            <person name="vanKuyk P.A."/>
            <person name="Barry K."/>
            <person name="Lindquist E."/>
            <person name="LaButti K."/>
            <person name="Lapidus A."/>
            <person name="Lucas S."/>
            <person name="Coutinho P."/>
            <person name="Gong Y."/>
            <person name="Samejima M."/>
            <person name="Mahadevan R."/>
            <person name="Abou-Zaid M."/>
            <person name="de Vries R.P."/>
            <person name="Igarashi K."/>
            <person name="Yadav J.S."/>
            <person name="Grigoriev I.V."/>
            <person name="Master E.R."/>
        </authorList>
    </citation>
    <scope>NUCLEOTIDE SEQUENCE [LARGE SCALE GENOMIC DNA]</scope>
    <source>
        <strain evidence="2 3">HHB-10118-sp</strain>
    </source>
</reference>
<organism evidence="2 3">
    <name type="scientific">Phanerochaete carnosa (strain HHB-10118-sp)</name>
    <name type="common">White-rot fungus</name>
    <name type="synonym">Peniophora carnosa</name>
    <dbReference type="NCBI Taxonomy" id="650164"/>
    <lineage>
        <taxon>Eukaryota</taxon>
        <taxon>Fungi</taxon>
        <taxon>Dikarya</taxon>
        <taxon>Basidiomycota</taxon>
        <taxon>Agaricomycotina</taxon>
        <taxon>Agaricomycetes</taxon>
        <taxon>Polyporales</taxon>
        <taxon>Phanerochaetaceae</taxon>
        <taxon>Phanerochaete</taxon>
    </lineage>
</organism>
<dbReference type="RefSeq" id="XP_007393930.1">
    <property type="nucleotide sequence ID" value="XM_007393868.1"/>
</dbReference>
<dbReference type="Gene3D" id="3.90.180.10">
    <property type="entry name" value="Medium-chain alcohol dehydrogenases, catalytic domain"/>
    <property type="match status" value="1"/>
</dbReference>
<accession>K5WH19</accession>
<dbReference type="HOGENOM" id="CLU_026673_16_5_1"/>
<evidence type="ECO:0000313" key="2">
    <source>
        <dbReference type="EMBL" id="EKM58625.1"/>
    </source>
</evidence>
<dbReference type="Pfam" id="PF00107">
    <property type="entry name" value="ADH_zinc_N"/>
    <property type="match status" value="1"/>
</dbReference>
<evidence type="ECO:0000313" key="3">
    <source>
        <dbReference type="Proteomes" id="UP000008370"/>
    </source>
</evidence>
<dbReference type="InterPro" id="IPR013149">
    <property type="entry name" value="ADH-like_C"/>
</dbReference>
<dbReference type="InterPro" id="IPR047122">
    <property type="entry name" value="Trans-enoyl_RdTase-like"/>
</dbReference>
<dbReference type="KEGG" id="pco:PHACADRAFT_193755"/>
<sequence>PILIIGGSSAVGQQAIQFAKLSGFSLIITTGSLHNEAYLKSLGVTHVIDRTAPLSALPAAVKAITSKPVKIAYDAVSESETQNAAYDVLAPGGKLVIVLDRAVDKDKITSEKEISNPNNIEVLPGGLAGISEGLEKLKKGVSAVKLVVHPQETA</sequence>
<evidence type="ECO:0000259" key="1">
    <source>
        <dbReference type="Pfam" id="PF00107"/>
    </source>
</evidence>
<dbReference type="Proteomes" id="UP000008370">
    <property type="component" value="Unassembled WGS sequence"/>
</dbReference>
<feature type="domain" description="Alcohol dehydrogenase-like C-terminal" evidence="1">
    <location>
        <begin position="10"/>
        <end position="98"/>
    </location>
</feature>
<dbReference type="SUPFAM" id="SSF51735">
    <property type="entry name" value="NAD(P)-binding Rossmann-fold domains"/>
    <property type="match status" value="1"/>
</dbReference>
<dbReference type="PANTHER" id="PTHR45348">
    <property type="entry name" value="HYPOTHETICAL OXIDOREDUCTASE (EUROFUNG)"/>
    <property type="match status" value="1"/>
</dbReference>
<protein>
    <recommendedName>
        <fullName evidence="1">Alcohol dehydrogenase-like C-terminal domain-containing protein</fullName>
    </recommendedName>
</protein>